<evidence type="ECO:0000256" key="13">
    <source>
        <dbReference type="ARBA" id="ARBA00022990"/>
    </source>
</evidence>
<evidence type="ECO:0000256" key="11">
    <source>
        <dbReference type="ARBA" id="ARBA00022955"/>
    </source>
</evidence>
<keyword evidence="15" id="KW-0756">Sterol biosynthesis</keyword>
<evidence type="ECO:0000256" key="16">
    <source>
        <dbReference type="ARBA" id="ARBA00023027"/>
    </source>
</evidence>
<keyword evidence="10" id="KW-0256">Endoplasmic reticulum</keyword>
<keyword evidence="11" id="KW-0752">Steroid biosynthesis</keyword>
<evidence type="ECO:0000256" key="23">
    <source>
        <dbReference type="ARBA" id="ARBA00051034"/>
    </source>
</evidence>
<sequence length="389" mass="43611">MGKFACSTSGREKLVIRLDPIFEQKMESTIGEHMVPKPEEKQVAENISDQQQAKKCTVIGGSGFLGQHLVEQLLARGYVVNVFDIRQGFKNPKVNFFLGDLCNKKDLYPALRGVKTVFHCASPAPSSDNKELFYRVNYTGTKTVIEACKEAGVQKFILTSSASVVFEGVDIKNGTEDLPYAMKPIDYYTETKILQEREVLNANEPSSNFLTTAIRPHGIFGPRDQQLVPILVEAARSGRMKFMIGNGKNLVDFTFVENVVHGHILAAEHLSSDSGLCGQAIHITNDEPVPFWAFLSRILTGLNYEAPKYHIPYWLAYYLAFFLSLVIMVISPLIKVKATFTPMRVALAGTYHYYSCERAKKLLGYQPLVTLDHAVELTVKSFYHLRKAN</sequence>
<proteinExistence type="inferred from homology"/>
<dbReference type="AlphaFoldDB" id="A0A6P5JHW7"/>
<keyword evidence="19" id="KW-1207">Sterol metabolism</keyword>
<comment type="subcellular location">
    <subcellularLocation>
        <location evidence="1">Endoplasmic reticulum membrane</location>
        <topology evidence="1">Single-pass membrane protein</topology>
    </subcellularLocation>
    <subcellularLocation>
        <location evidence="2">Lipid droplet</location>
    </subcellularLocation>
</comment>
<dbReference type="GO" id="GO:0005811">
    <property type="term" value="C:lipid droplet"/>
    <property type="evidence" value="ECO:0007669"/>
    <property type="project" value="UniProtKB-SubCell"/>
</dbReference>
<comment type="subunit">
    <text evidence="4">Homodimer.</text>
</comment>
<comment type="catalytic activity">
    <reaction evidence="21">
        <text>4alpha-carboxyzymosterol + NAD(+) = zymosterone + CO2 + NADH</text>
        <dbReference type="Rhea" id="RHEA:47164"/>
        <dbReference type="ChEBI" id="CHEBI:16526"/>
        <dbReference type="ChEBI" id="CHEBI:52386"/>
        <dbReference type="ChEBI" id="CHEBI:57540"/>
        <dbReference type="ChEBI" id="CHEBI:57945"/>
        <dbReference type="ChEBI" id="CHEBI:143575"/>
    </reaction>
    <physiologicalReaction direction="left-to-right" evidence="21">
        <dbReference type="Rhea" id="RHEA:47165"/>
    </physiologicalReaction>
</comment>
<comment type="catalytic activity">
    <reaction evidence="25">
        <text>4alpha-carboxy-4beta-methyl-5alpha-cholest-8-en-3beta-ol + NADP(+) = 4alpha-methyl-5alpha-cholest-8-en-3-one + CO2 + NADPH</text>
        <dbReference type="Rhea" id="RHEA:46828"/>
        <dbReference type="ChEBI" id="CHEBI:16526"/>
        <dbReference type="ChEBI" id="CHEBI:57783"/>
        <dbReference type="ChEBI" id="CHEBI:58349"/>
        <dbReference type="ChEBI" id="CHEBI:87047"/>
        <dbReference type="ChEBI" id="CHEBI:87050"/>
    </reaction>
    <physiologicalReaction direction="left-to-right" evidence="25">
        <dbReference type="Rhea" id="RHEA:46829"/>
    </physiologicalReaction>
</comment>
<feature type="domain" description="3-beta hydroxysteroid dehydrogenase/isomerase" evidence="35">
    <location>
        <begin position="58"/>
        <end position="308"/>
    </location>
</feature>
<comment type="catalytic activity">
    <reaction evidence="26">
        <text>4alpha-carboxy-4beta-methyl-5alpha-cholest-8-en-3beta-ol + NAD(+) = 4alpha-methyl-5alpha-cholest-8-en-3-one + CO2 + NADH</text>
        <dbReference type="Rhea" id="RHEA:47168"/>
        <dbReference type="ChEBI" id="CHEBI:16526"/>
        <dbReference type="ChEBI" id="CHEBI:57540"/>
        <dbReference type="ChEBI" id="CHEBI:57945"/>
        <dbReference type="ChEBI" id="CHEBI:87047"/>
        <dbReference type="ChEBI" id="CHEBI:87050"/>
    </reaction>
    <physiologicalReaction direction="left-to-right" evidence="26">
        <dbReference type="Rhea" id="RHEA:47169"/>
    </physiologicalReaction>
</comment>
<evidence type="ECO:0000256" key="10">
    <source>
        <dbReference type="ARBA" id="ARBA00022824"/>
    </source>
</evidence>
<gene>
    <name evidence="37" type="primary">NSDHL</name>
</gene>
<keyword evidence="18 34" id="KW-0472">Membrane</keyword>
<keyword evidence="16" id="KW-0520">NAD</keyword>
<comment type="catalytic activity">
    <reaction evidence="29">
        <text>4beta-methylzymosterol-4alpha-carboxylate + NADP(+) = 3-dehydro-4-methylzymosterol + CO2 + NADPH</text>
        <dbReference type="Rhea" id="RHEA:33447"/>
        <dbReference type="ChEBI" id="CHEBI:16526"/>
        <dbReference type="ChEBI" id="CHEBI:50593"/>
        <dbReference type="ChEBI" id="CHEBI:57783"/>
        <dbReference type="ChEBI" id="CHEBI:58349"/>
        <dbReference type="ChEBI" id="CHEBI:64925"/>
        <dbReference type="EC" id="1.1.1.170"/>
    </reaction>
    <physiologicalReaction direction="left-to-right" evidence="29">
        <dbReference type="Rhea" id="RHEA:33448"/>
    </physiologicalReaction>
</comment>
<dbReference type="SUPFAM" id="SSF51735">
    <property type="entry name" value="NAD(P)-binding Rossmann-fold domains"/>
    <property type="match status" value="1"/>
</dbReference>
<keyword evidence="7" id="KW-0551">Lipid droplet</keyword>
<keyword evidence="17" id="KW-0443">Lipid metabolism</keyword>
<comment type="catalytic activity">
    <reaction evidence="22">
        <text>4alpha-carboxy-5alpha-cholest-8-ene-3beta-ol + NADP(+) = 5alpha-cholest-8-en-3-one + CO2 + NADPH</text>
        <dbReference type="Rhea" id="RHEA:46848"/>
        <dbReference type="ChEBI" id="CHEBI:16526"/>
        <dbReference type="ChEBI" id="CHEBI:57783"/>
        <dbReference type="ChEBI" id="CHEBI:58349"/>
        <dbReference type="ChEBI" id="CHEBI:87055"/>
        <dbReference type="ChEBI" id="CHEBI:87056"/>
    </reaction>
    <physiologicalReaction direction="left-to-right" evidence="22">
        <dbReference type="Rhea" id="RHEA:46849"/>
    </physiologicalReaction>
</comment>
<dbReference type="GO" id="GO:0000252">
    <property type="term" value="F:3-beta-hydroxysteroid dehydrogenase [NAD(P)+]/C4-decarboxylase activity"/>
    <property type="evidence" value="ECO:0007669"/>
    <property type="project" value="UniProtKB-EC"/>
</dbReference>
<evidence type="ECO:0000256" key="7">
    <source>
        <dbReference type="ARBA" id="ARBA00022677"/>
    </source>
</evidence>
<evidence type="ECO:0000256" key="2">
    <source>
        <dbReference type="ARBA" id="ARBA00004502"/>
    </source>
</evidence>
<dbReference type="EC" id="1.1.1.170" evidence="32"/>
<evidence type="ECO:0000256" key="9">
    <source>
        <dbReference type="ARBA" id="ARBA00022778"/>
    </source>
</evidence>
<evidence type="ECO:0000256" key="19">
    <source>
        <dbReference type="ARBA" id="ARBA00023166"/>
    </source>
</evidence>
<dbReference type="GO" id="GO:0005789">
    <property type="term" value="C:endoplasmic reticulum membrane"/>
    <property type="evidence" value="ECO:0007669"/>
    <property type="project" value="UniProtKB-SubCell"/>
</dbReference>
<dbReference type="Pfam" id="PF01073">
    <property type="entry name" value="3Beta_HSD"/>
    <property type="match status" value="1"/>
</dbReference>
<keyword evidence="5" id="KW-0444">Lipid biosynthesis</keyword>
<evidence type="ECO:0000256" key="8">
    <source>
        <dbReference type="ARBA" id="ARBA00022692"/>
    </source>
</evidence>
<dbReference type="GeneID" id="110199978"/>
<keyword evidence="12 34" id="KW-1133">Transmembrane helix</keyword>
<keyword evidence="36" id="KW-1185">Reference proteome</keyword>
<evidence type="ECO:0000256" key="17">
    <source>
        <dbReference type="ARBA" id="ARBA00023098"/>
    </source>
</evidence>
<comment type="similarity">
    <text evidence="3 34">Belongs to the 3-beta-HSD family.</text>
</comment>
<dbReference type="InterPro" id="IPR036291">
    <property type="entry name" value="NAD(P)-bd_dom_sf"/>
</dbReference>
<evidence type="ECO:0000256" key="4">
    <source>
        <dbReference type="ARBA" id="ARBA00011738"/>
    </source>
</evidence>
<dbReference type="RefSeq" id="XP_020830686.1">
    <property type="nucleotide sequence ID" value="XM_020975027.1"/>
</dbReference>
<keyword evidence="8 34" id="KW-0812">Transmembrane</keyword>
<evidence type="ECO:0000256" key="27">
    <source>
        <dbReference type="ARBA" id="ARBA00051958"/>
    </source>
</evidence>
<keyword evidence="13" id="KW-0007">Acetylation</keyword>
<comment type="catalytic activity">
    <reaction evidence="27">
        <text>4beta-methylzymosterol-4alpha-carboxylate + NAD(+) = 3-dehydro-4-methylzymosterol + CO2 + NADH</text>
        <dbReference type="Rhea" id="RHEA:47160"/>
        <dbReference type="ChEBI" id="CHEBI:16526"/>
        <dbReference type="ChEBI" id="CHEBI:50593"/>
        <dbReference type="ChEBI" id="CHEBI:57540"/>
        <dbReference type="ChEBI" id="CHEBI:57945"/>
        <dbReference type="ChEBI" id="CHEBI:64925"/>
    </reaction>
    <physiologicalReaction direction="left-to-right" evidence="27">
        <dbReference type="Rhea" id="RHEA:47161"/>
    </physiologicalReaction>
</comment>
<evidence type="ECO:0000256" key="29">
    <source>
        <dbReference type="ARBA" id="ARBA00052679"/>
    </source>
</evidence>
<dbReference type="InterPro" id="IPR050177">
    <property type="entry name" value="Lipid_A_modif_metabolic_enz"/>
</dbReference>
<dbReference type="PANTHER" id="PTHR43245:SF51">
    <property type="entry name" value="SHORT CHAIN DEHYDROGENASE_REDUCTASE FAMILY 42E, MEMBER 2"/>
    <property type="match status" value="1"/>
</dbReference>
<evidence type="ECO:0000256" key="14">
    <source>
        <dbReference type="ARBA" id="ARBA00023002"/>
    </source>
</evidence>
<evidence type="ECO:0000256" key="26">
    <source>
        <dbReference type="ARBA" id="ARBA00051762"/>
    </source>
</evidence>
<dbReference type="Gene3D" id="3.40.50.720">
    <property type="entry name" value="NAD(P)-binding Rossmann-like Domain"/>
    <property type="match status" value="1"/>
</dbReference>
<protein>
    <recommendedName>
        <fullName evidence="33">Sterol-4-alpha-carboxylate 3-dehydrogenase, decarboxylating</fullName>
        <ecNumber evidence="32">1.1.1.170</ecNumber>
    </recommendedName>
</protein>
<keyword evidence="14 34" id="KW-0560">Oxidoreductase</keyword>
<dbReference type="Proteomes" id="UP000515140">
    <property type="component" value="Unplaced"/>
</dbReference>
<comment type="catalytic activity">
    <reaction evidence="30">
        <text>4alpha-carboxyzymosterol + NADP(+) = zymosterone + CO2 + NADPH</text>
        <dbReference type="Rhea" id="RHEA:33455"/>
        <dbReference type="ChEBI" id="CHEBI:16526"/>
        <dbReference type="ChEBI" id="CHEBI:52386"/>
        <dbReference type="ChEBI" id="CHEBI:57783"/>
        <dbReference type="ChEBI" id="CHEBI:58349"/>
        <dbReference type="ChEBI" id="CHEBI:143575"/>
    </reaction>
    <physiologicalReaction direction="left-to-right" evidence="30">
        <dbReference type="Rhea" id="RHEA:33456"/>
    </physiologicalReaction>
</comment>
<evidence type="ECO:0000256" key="5">
    <source>
        <dbReference type="ARBA" id="ARBA00022516"/>
    </source>
</evidence>
<evidence type="ECO:0000259" key="35">
    <source>
        <dbReference type="Pfam" id="PF01073"/>
    </source>
</evidence>
<dbReference type="CTD" id="50814"/>
<evidence type="ECO:0000256" key="32">
    <source>
        <dbReference type="ARBA" id="ARBA00066634"/>
    </source>
</evidence>
<evidence type="ECO:0000256" key="6">
    <source>
        <dbReference type="ARBA" id="ARBA00022548"/>
    </source>
</evidence>
<feature type="transmembrane region" description="Helical" evidence="34">
    <location>
        <begin position="314"/>
        <end position="334"/>
    </location>
</feature>
<comment type="catalytic activity">
    <reaction evidence="24">
        <text>a 3beta-hydroxysteroid-4alpha-carboxylate + NAD(+) = a 3-oxosteroid + CO2 + NADH</text>
        <dbReference type="Rhea" id="RHEA:34775"/>
        <dbReference type="ChEBI" id="CHEBI:16526"/>
        <dbReference type="ChEBI" id="CHEBI:47788"/>
        <dbReference type="ChEBI" id="CHEBI:57540"/>
        <dbReference type="ChEBI" id="CHEBI:57945"/>
        <dbReference type="ChEBI" id="CHEBI:136966"/>
        <dbReference type="EC" id="1.1.1.170"/>
    </reaction>
</comment>
<evidence type="ECO:0000313" key="37">
    <source>
        <dbReference type="RefSeq" id="XP_020830686.1"/>
    </source>
</evidence>
<evidence type="ECO:0000256" key="28">
    <source>
        <dbReference type="ARBA" id="ARBA00052650"/>
    </source>
</evidence>
<name>A0A6P5JHW7_PHACI</name>
<reference evidence="37" key="1">
    <citation type="submission" date="2025-08" db="UniProtKB">
        <authorList>
            <consortium name="RefSeq"/>
        </authorList>
    </citation>
    <scope>IDENTIFICATION</scope>
    <source>
        <tissue evidence="37">Spleen</tissue>
    </source>
</reference>
<evidence type="ECO:0000256" key="12">
    <source>
        <dbReference type="ARBA" id="ARBA00022989"/>
    </source>
</evidence>
<evidence type="ECO:0000256" key="34">
    <source>
        <dbReference type="RuleBase" id="RU004475"/>
    </source>
</evidence>
<dbReference type="FunFam" id="3.40.50.720:FF:000251">
    <property type="entry name" value="Sterol-4-alpha-carboxylate 3-dehydrogenase, decarboxylating"/>
    <property type="match status" value="1"/>
</dbReference>
<keyword evidence="9" id="KW-0152">Cholesterol biosynthesis</keyword>
<evidence type="ECO:0000256" key="31">
    <source>
        <dbReference type="ARBA" id="ARBA00060653"/>
    </source>
</evidence>
<keyword evidence="6" id="KW-0153">Cholesterol metabolism</keyword>
<dbReference type="PANTHER" id="PTHR43245">
    <property type="entry name" value="BIFUNCTIONAL POLYMYXIN RESISTANCE PROTEIN ARNA"/>
    <property type="match status" value="1"/>
</dbReference>
<keyword evidence="20" id="KW-0753">Steroid metabolism</keyword>
<accession>A0A6P5JHW7</accession>
<evidence type="ECO:0000256" key="20">
    <source>
        <dbReference type="ARBA" id="ARBA00023221"/>
    </source>
</evidence>
<evidence type="ECO:0000256" key="15">
    <source>
        <dbReference type="ARBA" id="ARBA00023011"/>
    </source>
</evidence>
<evidence type="ECO:0000256" key="18">
    <source>
        <dbReference type="ARBA" id="ARBA00023136"/>
    </source>
</evidence>
<comment type="catalytic activity">
    <reaction evidence="28">
        <text>4alpha-carboxy-5alpha-cholest-8-ene-3beta-ol + NAD(+) = 5alpha-cholest-8-en-3-one + CO2 + NADH</text>
        <dbReference type="Rhea" id="RHEA:47172"/>
        <dbReference type="ChEBI" id="CHEBI:16526"/>
        <dbReference type="ChEBI" id="CHEBI:57540"/>
        <dbReference type="ChEBI" id="CHEBI:57945"/>
        <dbReference type="ChEBI" id="CHEBI:87055"/>
        <dbReference type="ChEBI" id="CHEBI:87056"/>
    </reaction>
    <physiologicalReaction direction="left-to-right" evidence="28">
        <dbReference type="Rhea" id="RHEA:47173"/>
    </physiologicalReaction>
</comment>
<evidence type="ECO:0000256" key="21">
    <source>
        <dbReference type="ARBA" id="ARBA00050270"/>
    </source>
</evidence>
<evidence type="ECO:0000256" key="25">
    <source>
        <dbReference type="ARBA" id="ARBA00051429"/>
    </source>
</evidence>
<dbReference type="KEGG" id="pcw:110199978"/>
<evidence type="ECO:0000256" key="33">
    <source>
        <dbReference type="ARBA" id="ARBA00074569"/>
    </source>
</evidence>
<evidence type="ECO:0000256" key="30">
    <source>
        <dbReference type="ARBA" id="ARBA00052802"/>
    </source>
</evidence>
<comment type="catalytic activity">
    <reaction evidence="23">
        <text>a 3beta-hydroxysteroid-4alpha-carboxylate + NADP(+) = a 3-oxosteroid + CO2 + NADPH</text>
        <dbReference type="Rhea" id="RHEA:34771"/>
        <dbReference type="ChEBI" id="CHEBI:16526"/>
        <dbReference type="ChEBI" id="CHEBI:47788"/>
        <dbReference type="ChEBI" id="CHEBI:57783"/>
        <dbReference type="ChEBI" id="CHEBI:58349"/>
        <dbReference type="ChEBI" id="CHEBI:136966"/>
        <dbReference type="EC" id="1.1.1.170"/>
    </reaction>
</comment>
<dbReference type="GO" id="GO:0006695">
    <property type="term" value="P:cholesterol biosynthetic process"/>
    <property type="evidence" value="ECO:0007669"/>
    <property type="project" value="UniProtKB-KW"/>
</dbReference>
<organism evidence="36 37">
    <name type="scientific">Phascolarctos cinereus</name>
    <name type="common">Koala</name>
    <dbReference type="NCBI Taxonomy" id="38626"/>
    <lineage>
        <taxon>Eukaryota</taxon>
        <taxon>Metazoa</taxon>
        <taxon>Chordata</taxon>
        <taxon>Craniata</taxon>
        <taxon>Vertebrata</taxon>
        <taxon>Euteleostomi</taxon>
        <taxon>Mammalia</taxon>
        <taxon>Metatheria</taxon>
        <taxon>Diprotodontia</taxon>
        <taxon>Phascolarctidae</taxon>
        <taxon>Phascolarctos</taxon>
    </lineage>
</organism>
<evidence type="ECO:0000256" key="1">
    <source>
        <dbReference type="ARBA" id="ARBA00004389"/>
    </source>
</evidence>
<dbReference type="FunCoup" id="A0A6P5JHW7">
    <property type="interactions" value="555"/>
</dbReference>
<evidence type="ECO:0000313" key="36">
    <source>
        <dbReference type="Proteomes" id="UP000515140"/>
    </source>
</evidence>
<dbReference type="InParanoid" id="A0A6P5JHW7"/>
<evidence type="ECO:0000256" key="22">
    <source>
        <dbReference type="ARBA" id="ARBA00051020"/>
    </source>
</evidence>
<evidence type="ECO:0000256" key="24">
    <source>
        <dbReference type="ARBA" id="ARBA00051208"/>
    </source>
</evidence>
<comment type="pathway">
    <text evidence="31">Steroid biosynthesis; zymosterol biosynthesis; zymosterol from lanosterol: step 4/6.</text>
</comment>
<dbReference type="InterPro" id="IPR002225">
    <property type="entry name" value="3Beta_OHSteriod_DH/Estase"/>
</dbReference>
<evidence type="ECO:0000256" key="3">
    <source>
        <dbReference type="ARBA" id="ARBA00009219"/>
    </source>
</evidence>